<dbReference type="GO" id="GO:0005978">
    <property type="term" value="P:glycogen biosynthetic process"/>
    <property type="evidence" value="ECO:0007669"/>
    <property type="project" value="UniProtKB-UniRule"/>
</dbReference>
<protein>
    <recommendedName>
        <fullName evidence="2">1,4-alpha-glucan branching enzyme</fullName>
        <ecNumber evidence="2">2.4.1.18</ecNumber>
    </recommendedName>
</protein>
<feature type="domain" description="Alpha-amylase/branching enzyme C-terminal all beta" evidence="3">
    <location>
        <begin position="254"/>
        <end position="345"/>
    </location>
</feature>
<dbReference type="GO" id="GO:0005829">
    <property type="term" value="C:cytosol"/>
    <property type="evidence" value="ECO:0007669"/>
    <property type="project" value="TreeGrafter"/>
</dbReference>
<gene>
    <name evidence="4" type="ORF">GF1_12730</name>
</gene>
<dbReference type="PANTHER" id="PTHR43651:SF3">
    <property type="entry name" value="1,4-ALPHA-GLUCAN-BRANCHING ENZYME"/>
    <property type="match status" value="1"/>
</dbReference>
<dbReference type="EMBL" id="AP024233">
    <property type="protein sequence ID" value="BCO08897.1"/>
    <property type="molecule type" value="Genomic_DNA"/>
</dbReference>
<dbReference type="NCBIfam" id="TIGR01515">
    <property type="entry name" value="branching_enzym"/>
    <property type="match status" value="1"/>
</dbReference>
<dbReference type="EC" id="2.4.1.18" evidence="2"/>
<dbReference type="FunFam" id="2.60.40.1180:FF:000002">
    <property type="entry name" value="1,4-alpha-glucan branching enzyme GlgB"/>
    <property type="match status" value="1"/>
</dbReference>
<keyword evidence="1" id="KW-0119">Carbohydrate metabolism</keyword>
<dbReference type="SUPFAM" id="SSF51445">
    <property type="entry name" value="(Trans)glycosidases"/>
    <property type="match status" value="1"/>
</dbReference>
<dbReference type="Gene3D" id="3.20.20.80">
    <property type="entry name" value="Glycosidases"/>
    <property type="match status" value="1"/>
</dbReference>
<dbReference type="PANTHER" id="PTHR43651">
    <property type="entry name" value="1,4-ALPHA-GLUCAN-BRANCHING ENZYME"/>
    <property type="match status" value="1"/>
</dbReference>
<dbReference type="InterPro" id="IPR013780">
    <property type="entry name" value="Glyco_hydro_b"/>
</dbReference>
<name>A0A915U1P1_9BACT</name>
<dbReference type="InterPro" id="IPR006407">
    <property type="entry name" value="GlgB"/>
</dbReference>
<dbReference type="GO" id="GO:0003844">
    <property type="term" value="F:1,4-alpha-glucan branching enzyme activity"/>
    <property type="evidence" value="ECO:0007669"/>
    <property type="project" value="UniProtKB-UniRule"/>
</dbReference>
<dbReference type="KEGG" id="ddu:GF1_12730"/>
<accession>A0A915U1P1</accession>
<dbReference type="CDD" id="cd11322">
    <property type="entry name" value="AmyAc_Glg_BE"/>
    <property type="match status" value="1"/>
</dbReference>
<sequence>MIFNYGRNEVRSFLISNALFWLDKYHIDGLRVDAVASMLYLDYSREEGQWVPNEYGGRENLAAISFLRKTNEVVHGNFPGILTIAEESTSWPMVSRPTYLGGLGFSMKWNMGWMHDTLRYMSHDPIHRKFHHNEMTFGLLYAFQENFVLPISHDEVVHGKGSLINKMPGDDWQKFANLRAYLGFMWTYPGKKLLFMGCEFGQWQEWNYDKGLEWAALEADNHRGLKRYVRDLNLVYQAEPALFENDFDWEGFSWIDASDSDNSVFSYIRYARNKDDFLVVISNFTPIVRENYCIGVPKGGCYRELVNSDLDVYWGSNVQNGGELTATDESCHGFDHRLRLALPPWQH</sequence>
<dbReference type="Gene3D" id="2.60.40.1180">
    <property type="entry name" value="Golgi alpha-mannosidase II"/>
    <property type="match status" value="1"/>
</dbReference>
<reference evidence="4" key="1">
    <citation type="submission" date="2020-12" db="EMBL/GenBank/DDBJ databases">
        <title>Desulfobium dissulfuricans gen. nov., sp. nov., a novel mesophilic, sulfate-reducing bacterium isolated from a deep-sea hydrothermal vent.</title>
        <authorList>
            <person name="Hashimoto Y."/>
            <person name="Tame A."/>
            <person name="Sawayama S."/>
            <person name="Miyazaki J."/>
            <person name="Takai K."/>
            <person name="Nakagawa S."/>
        </authorList>
    </citation>
    <scope>NUCLEOTIDE SEQUENCE</scope>
    <source>
        <strain evidence="4">GF1</strain>
    </source>
</reference>
<evidence type="ECO:0000256" key="2">
    <source>
        <dbReference type="NCBIfam" id="TIGR01515"/>
    </source>
</evidence>
<proteinExistence type="predicted"/>
<dbReference type="GO" id="GO:0043169">
    <property type="term" value="F:cation binding"/>
    <property type="evidence" value="ECO:0007669"/>
    <property type="project" value="InterPro"/>
</dbReference>
<dbReference type="AlphaFoldDB" id="A0A915U1P1"/>
<evidence type="ECO:0000313" key="5">
    <source>
        <dbReference type="Proteomes" id="UP001063350"/>
    </source>
</evidence>
<organism evidence="4 5">
    <name type="scientific">Desulfolithobacter dissulfuricans</name>
    <dbReference type="NCBI Taxonomy" id="2795293"/>
    <lineage>
        <taxon>Bacteria</taxon>
        <taxon>Pseudomonadati</taxon>
        <taxon>Thermodesulfobacteriota</taxon>
        <taxon>Desulfobulbia</taxon>
        <taxon>Desulfobulbales</taxon>
        <taxon>Desulfobulbaceae</taxon>
        <taxon>Desulfolithobacter</taxon>
    </lineage>
</organism>
<keyword evidence="5" id="KW-1185">Reference proteome</keyword>
<evidence type="ECO:0000259" key="3">
    <source>
        <dbReference type="Pfam" id="PF02806"/>
    </source>
</evidence>
<evidence type="ECO:0000256" key="1">
    <source>
        <dbReference type="ARBA" id="ARBA00023277"/>
    </source>
</evidence>
<dbReference type="Proteomes" id="UP001063350">
    <property type="component" value="Chromosome"/>
</dbReference>
<dbReference type="InterPro" id="IPR006048">
    <property type="entry name" value="A-amylase/branching_C"/>
</dbReference>
<dbReference type="InterPro" id="IPR017853">
    <property type="entry name" value="GH"/>
</dbReference>
<dbReference type="SUPFAM" id="SSF51011">
    <property type="entry name" value="Glycosyl hydrolase domain"/>
    <property type="match status" value="1"/>
</dbReference>
<dbReference type="Pfam" id="PF02806">
    <property type="entry name" value="Alpha-amylase_C"/>
    <property type="match status" value="1"/>
</dbReference>
<evidence type="ECO:0000313" key="4">
    <source>
        <dbReference type="EMBL" id="BCO08897.1"/>
    </source>
</evidence>